<evidence type="ECO:0000313" key="3">
    <source>
        <dbReference type="Proteomes" id="UP001152888"/>
    </source>
</evidence>
<dbReference type="PANTHER" id="PTHR46599:SF3">
    <property type="entry name" value="PIGGYBAC TRANSPOSABLE ELEMENT-DERIVED PROTEIN 4"/>
    <property type="match status" value="1"/>
</dbReference>
<dbReference type="Proteomes" id="UP001152888">
    <property type="component" value="Unassembled WGS sequence"/>
</dbReference>
<name>A0A9P0LU39_ACAOB</name>
<protein>
    <recommendedName>
        <fullName evidence="1">PiggyBac transposable element-derived protein domain-containing protein</fullName>
    </recommendedName>
</protein>
<proteinExistence type="predicted"/>
<comment type="caution">
    <text evidence="2">The sequence shown here is derived from an EMBL/GenBank/DDBJ whole genome shotgun (WGS) entry which is preliminary data.</text>
</comment>
<organism evidence="2 3">
    <name type="scientific">Acanthoscelides obtectus</name>
    <name type="common">Bean weevil</name>
    <name type="synonym">Bruchus obtectus</name>
    <dbReference type="NCBI Taxonomy" id="200917"/>
    <lineage>
        <taxon>Eukaryota</taxon>
        <taxon>Metazoa</taxon>
        <taxon>Ecdysozoa</taxon>
        <taxon>Arthropoda</taxon>
        <taxon>Hexapoda</taxon>
        <taxon>Insecta</taxon>
        <taxon>Pterygota</taxon>
        <taxon>Neoptera</taxon>
        <taxon>Endopterygota</taxon>
        <taxon>Coleoptera</taxon>
        <taxon>Polyphaga</taxon>
        <taxon>Cucujiformia</taxon>
        <taxon>Chrysomeloidea</taxon>
        <taxon>Chrysomelidae</taxon>
        <taxon>Bruchinae</taxon>
        <taxon>Bruchini</taxon>
        <taxon>Acanthoscelides</taxon>
    </lineage>
</organism>
<keyword evidence="3" id="KW-1185">Reference proteome</keyword>
<evidence type="ECO:0000259" key="1">
    <source>
        <dbReference type="Pfam" id="PF13843"/>
    </source>
</evidence>
<accession>A0A9P0LU39</accession>
<sequence>MWHFNNNEDKSYANDRLRKPTPLVNKLLDRFQMIIKPGSDVCIDETLVPFRGRLRFRQYIKNKKNKFGIKLYKLCTAGGYTFNLKIYCGLDNTGGGNASSNAVMSLMSELLDTGRILYTDNYYTSVSLATQLLQRKTHLVGTVRFNRKGNPKEVLNKKLKKHEVIGQESGTGIVMLKWKDTRDVLLLTTVHTDEIIKVHQRGKEIEKPQAIVDYNKSKAYIDLSDQLKTSSHCLRRGNKWYRKLAIELIFGSTLVNAFICTKK</sequence>
<dbReference type="PANTHER" id="PTHR46599">
    <property type="entry name" value="PIGGYBAC TRANSPOSABLE ELEMENT-DERIVED PROTEIN 4"/>
    <property type="match status" value="1"/>
</dbReference>
<evidence type="ECO:0000313" key="2">
    <source>
        <dbReference type="EMBL" id="CAH2001387.1"/>
    </source>
</evidence>
<dbReference type="InterPro" id="IPR029526">
    <property type="entry name" value="PGBD"/>
</dbReference>
<feature type="domain" description="PiggyBac transposable element-derived protein" evidence="1">
    <location>
        <begin position="3"/>
        <end position="258"/>
    </location>
</feature>
<reference evidence="2" key="1">
    <citation type="submission" date="2022-03" db="EMBL/GenBank/DDBJ databases">
        <authorList>
            <person name="Sayadi A."/>
        </authorList>
    </citation>
    <scope>NUCLEOTIDE SEQUENCE</scope>
</reference>
<dbReference type="Pfam" id="PF13843">
    <property type="entry name" value="DDE_Tnp_1_7"/>
    <property type="match status" value="1"/>
</dbReference>
<gene>
    <name evidence="2" type="ORF">ACAOBT_LOCUS26165</name>
</gene>
<dbReference type="OrthoDB" id="6737228at2759"/>
<dbReference type="AlphaFoldDB" id="A0A9P0LU39"/>
<dbReference type="EMBL" id="CAKOFQ010007447">
    <property type="protein sequence ID" value="CAH2001387.1"/>
    <property type="molecule type" value="Genomic_DNA"/>
</dbReference>